<dbReference type="PANTHER" id="PTHR43161">
    <property type="entry name" value="SORBITOL DEHYDROGENASE"/>
    <property type="match status" value="1"/>
</dbReference>
<evidence type="ECO:0000313" key="9">
    <source>
        <dbReference type="Proteomes" id="UP000775872"/>
    </source>
</evidence>
<organism evidence="8 9">
    <name type="scientific">Clonostachys solani</name>
    <dbReference type="NCBI Taxonomy" id="160281"/>
    <lineage>
        <taxon>Eukaryota</taxon>
        <taxon>Fungi</taxon>
        <taxon>Dikarya</taxon>
        <taxon>Ascomycota</taxon>
        <taxon>Pezizomycotina</taxon>
        <taxon>Sordariomycetes</taxon>
        <taxon>Hypocreomycetidae</taxon>
        <taxon>Hypocreales</taxon>
        <taxon>Bionectriaceae</taxon>
        <taxon>Clonostachys</taxon>
    </lineage>
</organism>
<dbReference type="InterPro" id="IPR002328">
    <property type="entry name" value="ADH_Zn_CS"/>
</dbReference>
<evidence type="ECO:0000256" key="4">
    <source>
        <dbReference type="ARBA" id="ARBA00022833"/>
    </source>
</evidence>
<keyword evidence="9" id="KW-1185">Reference proteome</keyword>
<dbReference type="InterPro" id="IPR013154">
    <property type="entry name" value="ADH-like_N"/>
</dbReference>
<evidence type="ECO:0000256" key="1">
    <source>
        <dbReference type="ARBA" id="ARBA00001947"/>
    </source>
</evidence>
<evidence type="ECO:0000313" key="8">
    <source>
        <dbReference type="EMBL" id="CAH0055985.1"/>
    </source>
</evidence>
<evidence type="ECO:0000256" key="6">
    <source>
        <dbReference type="RuleBase" id="RU361277"/>
    </source>
</evidence>
<name>A0A9N9ZIU3_9HYPO</name>
<dbReference type="InterPro" id="IPR036291">
    <property type="entry name" value="NAD(P)-bd_dom_sf"/>
</dbReference>
<dbReference type="SUPFAM" id="SSF50129">
    <property type="entry name" value="GroES-like"/>
    <property type="match status" value="1"/>
</dbReference>
<keyword evidence="3 6" id="KW-0479">Metal-binding</keyword>
<dbReference type="InterPro" id="IPR011032">
    <property type="entry name" value="GroES-like_sf"/>
</dbReference>
<evidence type="ECO:0000256" key="2">
    <source>
        <dbReference type="ARBA" id="ARBA00008072"/>
    </source>
</evidence>
<dbReference type="Gene3D" id="3.40.50.720">
    <property type="entry name" value="NAD(P)-binding Rossmann-like Domain"/>
    <property type="match status" value="1"/>
</dbReference>
<dbReference type="Gene3D" id="3.90.180.10">
    <property type="entry name" value="Medium-chain alcohol dehydrogenases, catalytic domain"/>
    <property type="match status" value="1"/>
</dbReference>
<dbReference type="GO" id="GO:0000721">
    <property type="term" value="F:(R,R)-butanediol dehydrogenase activity"/>
    <property type="evidence" value="ECO:0007669"/>
    <property type="project" value="TreeGrafter"/>
</dbReference>
<evidence type="ECO:0000259" key="7">
    <source>
        <dbReference type="SMART" id="SM00829"/>
    </source>
</evidence>
<evidence type="ECO:0000256" key="3">
    <source>
        <dbReference type="ARBA" id="ARBA00022723"/>
    </source>
</evidence>
<dbReference type="SUPFAM" id="SSF51735">
    <property type="entry name" value="NAD(P)-binding Rossmann-fold domains"/>
    <property type="match status" value="1"/>
</dbReference>
<dbReference type="EMBL" id="CABFOC020000063">
    <property type="protein sequence ID" value="CAH0055985.1"/>
    <property type="molecule type" value="Genomic_DNA"/>
</dbReference>
<sequence length="358" mass="38630">MRALRYHGPGDLRLEHGIPEPCCSKTQVKVRPAFVGICGTDLHEYSTPTFIPDQKNTHPVTGESRPVIIGHEMAGTIVEIGADINNKSIKVGDRVSVRPTVCCFTCPSCEEGHYSCCATPGFLGLSGGGGGLSDYICVESDFVHKLPDTIGLDIGALVEPLATCWRAVVRSGIKNGDDVLVFGAGPIGLGVIQCCKAQGANNIIVAEVAVERRRLAKEFGATLVFNPLESDIVRETKKATHREQGADASFDCAGLEATLKAACLATRPRGVIVNVAIWEKPIEFNPNLLVFGERVFYSVLGYDKNDFEGVLNAIESGALKPGSMITRKISIDRVVEDGFRALIEEKDKHVKIQIDLLK</sequence>
<dbReference type="Pfam" id="PF00107">
    <property type="entry name" value="ADH_zinc_N"/>
    <property type="match status" value="1"/>
</dbReference>
<reference evidence="9" key="1">
    <citation type="submission" date="2019-06" db="EMBL/GenBank/DDBJ databases">
        <authorList>
            <person name="Broberg M."/>
        </authorList>
    </citation>
    <scope>NUCLEOTIDE SEQUENCE [LARGE SCALE GENOMIC DNA]</scope>
</reference>
<dbReference type="PANTHER" id="PTHR43161:SF23">
    <property type="entry name" value="(R,R)-BUTANEDIOL DEHYDROGENASE-RELATED"/>
    <property type="match status" value="1"/>
</dbReference>
<evidence type="ECO:0000256" key="5">
    <source>
        <dbReference type="ARBA" id="ARBA00023002"/>
    </source>
</evidence>
<keyword evidence="4 6" id="KW-0862">Zinc</keyword>
<gene>
    <name evidence="8" type="ORF">CSOL1703_00005919</name>
</gene>
<dbReference type="GO" id="GO:0034079">
    <property type="term" value="P:butanediol biosynthetic process"/>
    <property type="evidence" value="ECO:0007669"/>
    <property type="project" value="TreeGrafter"/>
</dbReference>
<dbReference type="Proteomes" id="UP000775872">
    <property type="component" value="Unassembled WGS sequence"/>
</dbReference>
<protein>
    <recommendedName>
        <fullName evidence="7">Enoyl reductase (ER) domain-containing protein</fullName>
    </recommendedName>
</protein>
<proteinExistence type="inferred from homology"/>
<comment type="cofactor">
    <cofactor evidence="1 6">
        <name>Zn(2+)</name>
        <dbReference type="ChEBI" id="CHEBI:29105"/>
    </cofactor>
</comment>
<comment type="caution">
    <text evidence="8">The sequence shown here is derived from an EMBL/GenBank/DDBJ whole genome shotgun (WGS) entry which is preliminary data.</text>
</comment>
<dbReference type="GO" id="GO:0005737">
    <property type="term" value="C:cytoplasm"/>
    <property type="evidence" value="ECO:0007669"/>
    <property type="project" value="TreeGrafter"/>
</dbReference>
<dbReference type="InterPro" id="IPR013149">
    <property type="entry name" value="ADH-like_C"/>
</dbReference>
<dbReference type="AlphaFoldDB" id="A0A9N9ZIU3"/>
<dbReference type="Pfam" id="PF08240">
    <property type="entry name" value="ADH_N"/>
    <property type="match status" value="1"/>
</dbReference>
<dbReference type="InterPro" id="IPR020843">
    <property type="entry name" value="ER"/>
</dbReference>
<dbReference type="GO" id="GO:0008270">
    <property type="term" value="F:zinc ion binding"/>
    <property type="evidence" value="ECO:0007669"/>
    <property type="project" value="InterPro"/>
</dbReference>
<comment type="similarity">
    <text evidence="2 6">Belongs to the zinc-containing alcohol dehydrogenase family.</text>
</comment>
<dbReference type="CDD" id="cd08233">
    <property type="entry name" value="butanediol_DH_like"/>
    <property type="match status" value="1"/>
</dbReference>
<reference evidence="8 9" key="2">
    <citation type="submission" date="2021-10" db="EMBL/GenBank/DDBJ databases">
        <authorList>
            <person name="Piombo E."/>
        </authorList>
    </citation>
    <scope>NUCLEOTIDE SEQUENCE [LARGE SCALE GENOMIC DNA]</scope>
</reference>
<dbReference type="PROSITE" id="PS00059">
    <property type="entry name" value="ADH_ZINC"/>
    <property type="match status" value="1"/>
</dbReference>
<accession>A0A9N9ZIU3</accession>
<dbReference type="SMART" id="SM00829">
    <property type="entry name" value="PKS_ER"/>
    <property type="match status" value="1"/>
</dbReference>
<feature type="domain" description="Enoyl reductase (ER)" evidence="7">
    <location>
        <begin position="8"/>
        <end position="354"/>
    </location>
</feature>
<dbReference type="OrthoDB" id="3941538at2759"/>
<keyword evidence="5" id="KW-0560">Oxidoreductase</keyword>